<feature type="compositionally biased region" description="Acidic residues" evidence="2">
    <location>
        <begin position="218"/>
        <end position="227"/>
    </location>
</feature>
<feature type="coiled-coil region" evidence="1">
    <location>
        <begin position="123"/>
        <end position="150"/>
    </location>
</feature>
<dbReference type="Gene3D" id="2.30.29.30">
    <property type="entry name" value="Pleckstrin-homology domain (PH domain)/Phosphotyrosine-binding domain (PTB)"/>
    <property type="match status" value="1"/>
</dbReference>
<gene>
    <name evidence="3" type="ORF">C4D60_Mb06t37320</name>
</gene>
<dbReference type="Proteomes" id="UP000317650">
    <property type="component" value="Chromosome 6"/>
</dbReference>
<proteinExistence type="predicted"/>
<organism evidence="3 4">
    <name type="scientific">Musa balbisiana</name>
    <name type="common">Banana</name>
    <dbReference type="NCBI Taxonomy" id="52838"/>
    <lineage>
        <taxon>Eukaryota</taxon>
        <taxon>Viridiplantae</taxon>
        <taxon>Streptophyta</taxon>
        <taxon>Embryophyta</taxon>
        <taxon>Tracheophyta</taxon>
        <taxon>Spermatophyta</taxon>
        <taxon>Magnoliopsida</taxon>
        <taxon>Liliopsida</taxon>
        <taxon>Zingiberales</taxon>
        <taxon>Musaceae</taxon>
        <taxon>Musa</taxon>
    </lineage>
</organism>
<feature type="compositionally biased region" description="Polar residues" evidence="2">
    <location>
        <begin position="95"/>
        <end position="104"/>
    </location>
</feature>
<evidence type="ECO:0000256" key="1">
    <source>
        <dbReference type="SAM" id="Coils"/>
    </source>
</evidence>
<reference evidence="3 4" key="1">
    <citation type="journal article" date="2019" name="Nat. Plants">
        <title>Genome sequencing of Musa balbisiana reveals subgenome evolution and function divergence in polyploid bananas.</title>
        <authorList>
            <person name="Yao X."/>
        </authorList>
    </citation>
    <scope>NUCLEOTIDE SEQUENCE [LARGE SCALE GENOMIC DNA]</scope>
    <source>
        <strain evidence="4">cv. DH-PKW</strain>
        <tissue evidence="3">Leaves</tissue>
    </source>
</reference>
<dbReference type="EMBL" id="PYDT01000009">
    <property type="protein sequence ID" value="THU52032.1"/>
    <property type="molecule type" value="Genomic_DNA"/>
</dbReference>
<feature type="compositionally biased region" description="Basic and acidic residues" evidence="2">
    <location>
        <begin position="230"/>
        <end position="239"/>
    </location>
</feature>
<evidence type="ECO:0000313" key="4">
    <source>
        <dbReference type="Proteomes" id="UP000317650"/>
    </source>
</evidence>
<sequence length="239" mass="26817">MADPANYGNHDRDIQQDETTLVWFSHKKERAIKLASITRIVPGQRTAVFRRYLRPEKDYLSFSLIYNNGERSLDLLTECTSNCFKTNCNIDTSTSCNTKPTSPYSRKPSPPRTATPVFSKSIIDSLTRTNELQNQDLQKLQAQLTDIAEKLPPEFRDGLGVMHGQAETFLKHSEHSAIEGGAQNSSKLVVPDNRESTSQHSIDNGLKSPPSSRQSTDGEAELVEQFEPDSSSKDENRAW</sequence>
<feature type="region of interest" description="Disordered" evidence="2">
    <location>
        <begin position="178"/>
        <end position="239"/>
    </location>
</feature>
<keyword evidence="4" id="KW-1185">Reference proteome</keyword>
<dbReference type="AlphaFoldDB" id="A0A4S8IVY9"/>
<dbReference type="SUPFAM" id="SSF50729">
    <property type="entry name" value="PH domain-like"/>
    <property type="match status" value="1"/>
</dbReference>
<name>A0A4S8IVY9_MUSBA</name>
<dbReference type="InterPro" id="IPR011993">
    <property type="entry name" value="PH-like_dom_sf"/>
</dbReference>
<comment type="caution">
    <text evidence="3">The sequence shown here is derived from an EMBL/GenBank/DDBJ whole genome shotgun (WGS) entry which is preliminary data.</text>
</comment>
<evidence type="ECO:0000256" key="2">
    <source>
        <dbReference type="SAM" id="MobiDB-lite"/>
    </source>
</evidence>
<evidence type="ECO:0000313" key="3">
    <source>
        <dbReference type="EMBL" id="THU52032.1"/>
    </source>
</evidence>
<dbReference type="STRING" id="52838.A0A4S8IVY9"/>
<feature type="region of interest" description="Disordered" evidence="2">
    <location>
        <begin position="95"/>
        <end position="116"/>
    </location>
</feature>
<accession>A0A4S8IVY9</accession>
<keyword evidence="1" id="KW-0175">Coiled coil</keyword>
<protein>
    <submittedName>
        <fullName evidence="3">Uncharacterized protein</fullName>
    </submittedName>
</protein>